<keyword evidence="2" id="KW-0812">Transmembrane</keyword>
<dbReference type="RefSeq" id="WP_202768238.1">
    <property type="nucleotide sequence ID" value="NZ_JAESWA010000023.1"/>
</dbReference>
<feature type="transmembrane region" description="Helical" evidence="2">
    <location>
        <begin position="12"/>
        <end position="33"/>
    </location>
</feature>
<dbReference type="Pfam" id="PF00563">
    <property type="entry name" value="EAL"/>
    <property type="match status" value="1"/>
</dbReference>
<dbReference type="InterPro" id="IPR001633">
    <property type="entry name" value="EAL_dom"/>
</dbReference>
<dbReference type="InterPro" id="IPR000160">
    <property type="entry name" value="GGDEF_dom"/>
</dbReference>
<keyword evidence="1" id="KW-0175">Coiled coil</keyword>
<accession>A0A937FIB7</accession>
<dbReference type="Gene3D" id="3.40.50.2300">
    <property type="match status" value="2"/>
</dbReference>
<dbReference type="SUPFAM" id="SSF141868">
    <property type="entry name" value="EAL domain-like"/>
    <property type="match status" value="1"/>
</dbReference>
<keyword evidence="8" id="KW-1185">Reference proteome</keyword>
<comment type="caution">
    <text evidence="7">The sequence shown here is derived from an EMBL/GenBank/DDBJ whole genome shotgun (WGS) entry which is preliminary data.</text>
</comment>
<evidence type="ECO:0000256" key="2">
    <source>
        <dbReference type="SAM" id="Phobius"/>
    </source>
</evidence>
<dbReference type="CDD" id="cd00130">
    <property type="entry name" value="PAS"/>
    <property type="match status" value="1"/>
</dbReference>
<dbReference type="Proteomes" id="UP000623681">
    <property type="component" value="Unassembled WGS sequence"/>
</dbReference>
<dbReference type="EMBL" id="JAESWA010000023">
    <property type="protein sequence ID" value="MBL4932852.1"/>
    <property type="molecule type" value="Genomic_DNA"/>
</dbReference>
<dbReference type="SMART" id="SM00267">
    <property type="entry name" value="GGDEF"/>
    <property type="match status" value="1"/>
</dbReference>
<dbReference type="PROSITE" id="PS50112">
    <property type="entry name" value="PAS"/>
    <property type="match status" value="1"/>
</dbReference>
<dbReference type="CDD" id="cd01948">
    <property type="entry name" value="EAL"/>
    <property type="match status" value="1"/>
</dbReference>
<dbReference type="InterPro" id="IPR043128">
    <property type="entry name" value="Rev_trsase/Diguanyl_cyclase"/>
</dbReference>
<dbReference type="InterPro" id="IPR000014">
    <property type="entry name" value="PAS"/>
</dbReference>
<dbReference type="Pfam" id="PF04392">
    <property type="entry name" value="ABC_sub_bind"/>
    <property type="match status" value="1"/>
</dbReference>
<feature type="domain" description="PAS" evidence="3">
    <location>
        <begin position="429"/>
        <end position="500"/>
    </location>
</feature>
<dbReference type="InterPro" id="IPR029787">
    <property type="entry name" value="Nucleotide_cyclase"/>
</dbReference>
<dbReference type="Gene3D" id="3.20.20.450">
    <property type="entry name" value="EAL domain"/>
    <property type="match status" value="1"/>
</dbReference>
<dbReference type="NCBIfam" id="TIGR00229">
    <property type="entry name" value="sensory_box"/>
    <property type="match status" value="1"/>
</dbReference>
<evidence type="ECO:0000259" key="5">
    <source>
        <dbReference type="PROSITE" id="PS50883"/>
    </source>
</evidence>
<evidence type="ECO:0000259" key="4">
    <source>
        <dbReference type="PROSITE" id="PS50113"/>
    </source>
</evidence>
<feature type="domain" description="EAL" evidence="5">
    <location>
        <begin position="727"/>
        <end position="985"/>
    </location>
</feature>
<dbReference type="SMART" id="SM00052">
    <property type="entry name" value="EAL"/>
    <property type="match status" value="1"/>
</dbReference>
<feature type="coiled-coil region" evidence="1">
    <location>
        <begin position="384"/>
        <end position="429"/>
    </location>
</feature>
<organism evidence="7 8">
    <name type="scientific">Clostridium paridis</name>
    <dbReference type="NCBI Taxonomy" id="2803863"/>
    <lineage>
        <taxon>Bacteria</taxon>
        <taxon>Bacillati</taxon>
        <taxon>Bacillota</taxon>
        <taxon>Clostridia</taxon>
        <taxon>Eubacteriales</taxon>
        <taxon>Clostridiaceae</taxon>
        <taxon>Clostridium</taxon>
    </lineage>
</organism>
<dbReference type="SMART" id="SM00091">
    <property type="entry name" value="PAS"/>
    <property type="match status" value="1"/>
</dbReference>
<dbReference type="InterPro" id="IPR000700">
    <property type="entry name" value="PAS-assoc_C"/>
</dbReference>
<dbReference type="AlphaFoldDB" id="A0A937FIB7"/>
<dbReference type="Pfam" id="PF08447">
    <property type="entry name" value="PAS_3"/>
    <property type="match status" value="1"/>
</dbReference>
<dbReference type="Pfam" id="PF00990">
    <property type="entry name" value="GGDEF"/>
    <property type="match status" value="1"/>
</dbReference>
<dbReference type="PROSITE" id="PS50883">
    <property type="entry name" value="EAL"/>
    <property type="match status" value="1"/>
</dbReference>
<name>A0A937FIB7_9CLOT</name>
<feature type="domain" description="PAC" evidence="4">
    <location>
        <begin position="504"/>
        <end position="556"/>
    </location>
</feature>
<evidence type="ECO:0000256" key="1">
    <source>
        <dbReference type="SAM" id="Coils"/>
    </source>
</evidence>
<dbReference type="InterPro" id="IPR035965">
    <property type="entry name" value="PAS-like_dom_sf"/>
</dbReference>
<dbReference type="PANTHER" id="PTHR44757">
    <property type="entry name" value="DIGUANYLATE CYCLASE DGCP"/>
    <property type="match status" value="1"/>
</dbReference>
<evidence type="ECO:0000313" key="8">
    <source>
        <dbReference type="Proteomes" id="UP000623681"/>
    </source>
</evidence>
<feature type="domain" description="GGDEF" evidence="6">
    <location>
        <begin position="585"/>
        <end position="718"/>
    </location>
</feature>
<dbReference type="PROSITE" id="PS50113">
    <property type="entry name" value="PAC"/>
    <property type="match status" value="1"/>
</dbReference>
<gene>
    <name evidence="7" type="ORF">JK634_13650</name>
</gene>
<dbReference type="SUPFAM" id="SSF55073">
    <property type="entry name" value="Nucleotide cyclase"/>
    <property type="match status" value="1"/>
</dbReference>
<dbReference type="PROSITE" id="PS50887">
    <property type="entry name" value="GGDEF"/>
    <property type="match status" value="1"/>
</dbReference>
<dbReference type="InterPro" id="IPR013655">
    <property type="entry name" value="PAS_fold_3"/>
</dbReference>
<evidence type="ECO:0000259" key="6">
    <source>
        <dbReference type="PROSITE" id="PS50887"/>
    </source>
</evidence>
<keyword evidence="2" id="KW-0472">Membrane</keyword>
<dbReference type="Gene3D" id="3.30.450.20">
    <property type="entry name" value="PAS domain"/>
    <property type="match status" value="1"/>
</dbReference>
<dbReference type="PANTHER" id="PTHR44757:SF2">
    <property type="entry name" value="BIOFILM ARCHITECTURE MAINTENANCE PROTEIN MBAA"/>
    <property type="match status" value="1"/>
</dbReference>
<proteinExistence type="predicted"/>
<dbReference type="InterPro" id="IPR035919">
    <property type="entry name" value="EAL_sf"/>
</dbReference>
<evidence type="ECO:0000259" key="3">
    <source>
        <dbReference type="PROSITE" id="PS50112"/>
    </source>
</evidence>
<dbReference type="NCBIfam" id="TIGR00254">
    <property type="entry name" value="GGDEF"/>
    <property type="match status" value="1"/>
</dbReference>
<feature type="transmembrane region" description="Helical" evidence="2">
    <location>
        <begin position="358"/>
        <end position="382"/>
    </location>
</feature>
<protein>
    <submittedName>
        <fullName evidence="7">EAL domain-containing protein</fullName>
    </submittedName>
</protein>
<dbReference type="InterPro" id="IPR052155">
    <property type="entry name" value="Biofilm_reg_signaling"/>
</dbReference>
<dbReference type="InterPro" id="IPR007487">
    <property type="entry name" value="ABC_transpt-TYRBP-like"/>
</dbReference>
<dbReference type="SUPFAM" id="SSF55785">
    <property type="entry name" value="PYP-like sensor domain (PAS domain)"/>
    <property type="match status" value="1"/>
</dbReference>
<dbReference type="CDD" id="cd01949">
    <property type="entry name" value="GGDEF"/>
    <property type="match status" value="1"/>
</dbReference>
<evidence type="ECO:0000313" key="7">
    <source>
        <dbReference type="EMBL" id="MBL4932852.1"/>
    </source>
</evidence>
<keyword evidence="2" id="KW-1133">Transmembrane helix</keyword>
<dbReference type="Gene3D" id="3.30.70.270">
    <property type="match status" value="1"/>
</dbReference>
<reference evidence="7" key="1">
    <citation type="submission" date="2021-01" db="EMBL/GenBank/DDBJ databases">
        <title>Genome public.</title>
        <authorList>
            <person name="Liu C."/>
            <person name="Sun Q."/>
        </authorList>
    </citation>
    <scope>NUCLEOTIDE SEQUENCE</scope>
    <source>
        <strain evidence="7">YIM B02565</strain>
    </source>
</reference>
<sequence>MRNVVRGNKKRSFLKVYICIFFAVFLLLNSTYFHNKTYAAEREYNVLLINSYDSTFTWTKEETSGIFKTLNNSNMNIKTNVEYMDWKNYPYDENIENIKNQLKYKYSNKKIDLIITTDDAALDFALKNRDDITGNVPIVFCGVYGYSANLILRNYNNITGALERIDTKGTLSAALKIYPGTKKVYVIHDDTESGISSVSEINQSIKELNKNLEVISLDKIRIGSLEEDLPKNTDDSIFIMTTFSRDVTGKTVQIEDMTKKISNILDKPLFQVYGMTKGYGTLGGSLLNGEDHGSRAALMVLDILKGKSINEIPIYDKVDSKNIFDYSVMQKYKISDGQLPENSIVINKPFSFYESYRVLVWTVLAIILLLLMLITFLIINILSRRKAEKELIQSNQELSDLYEELATSDEELRAQYIELEENKEIIEKTEEMYRLVFETSNDGLWEIDLKTNERFFSDRWYEIFGLPKEKVKDMEDWYKLIHPEDYDKAKKCIEDITNGSCEVFANDFRIMDNEGNYKWIHGRGKGVKDANGITYRIAGSHSDIHDKKVQEEQIRRMAYYDSLTGLVNRSNFEIQVANKIKDTKNKSALIFMDLDNFKNVNDSFGHTLGDELIIQVANILKNIIYEKGVVGRLGGDEFLILLTNIKENSYVENILEEIINRFNKKILINEVAISTSASFGIALYPTDGDNFEDLLKNADTAMYKAKEYGKRKFVFFEQWMNDDITEMVVLENLMRQALVNNEFTLNFQPKFCLSSDKIQGFEALIRWNSPSEGFISPLKFIPLAEKTGLIVPIGKWVIEKACEFLKTMHSLGYDEIDVSINVSVIQLVQEDFIPMFKAIILEKNIDPRTIHIEITESVLMESIDTNIYKIEELKKMGVKIDLDDFGKGYSSLTYLKDMNFDVLKIDKVFIDEISENKNYQDGDSSIVGTIIKLAHQMGLKVVAEGVEVKEQYDYLTQNKCDYIQGYYISKPIEICKIQELMDRYK</sequence>